<dbReference type="SUPFAM" id="SSF55681">
    <property type="entry name" value="Class II aaRS and biotin synthetases"/>
    <property type="match status" value="1"/>
</dbReference>
<gene>
    <name evidence="2" type="ORF">EI684_19065</name>
</gene>
<dbReference type="PROSITE" id="PS51733">
    <property type="entry name" value="BPL_LPL_CATALYTIC"/>
    <property type="match status" value="1"/>
</dbReference>
<dbReference type="Proteomes" id="UP000280307">
    <property type="component" value="Unassembled WGS sequence"/>
</dbReference>
<organism evidence="2 3">
    <name type="scientific">Candidatus Viridilinea halotolerans</name>
    <dbReference type="NCBI Taxonomy" id="2491704"/>
    <lineage>
        <taxon>Bacteria</taxon>
        <taxon>Bacillati</taxon>
        <taxon>Chloroflexota</taxon>
        <taxon>Chloroflexia</taxon>
        <taxon>Chloroflexales</taxon>
        <taxon>Chloroflexineae</taxon>
        <taxon>Oscillochloridaceae</taxon>
        <taxon>Candidatus Viridilinea</taxon>
    </lineage>
</organism>
<reference evidence="2 3" key="1">
    <citation type="submission" date="2018-12" db="EMBL/GenBank/DDBJ databases">
        <title>Genome Sequence of Candidatus Viridilinea halotolerans isolated from saline sulfide-rich spring.</title>
        <authorList>
            <person name="Grouzdev D.S."/>
            <person name="Burganskaya E.I."/>
            <person name="Krutkina M.S."/>
            <person name="Sukhacheva M.V."/>
            <person name="Gorlenko V.M."/>
        </authorList>
    </citation>
    <scope>NUCLEOTIDE SEQUENCE [LARGE SCALE GENOMIC DNA]</scope>
    <source>
        <strain evidence="2">Chok-6</strain>
    </source>
</reference>
<name>A0A426TT00_9CHLR</name>
<evidence type="ECO:0000313" key="3">
    <source>
        <dbReference type="Proteomes" id="UP000280307"/>
    </source>
</evidence>
<dbReference type="EMBL" id="RSAS01000791">
    <property type="protein sequence ID" value="RRR67394.1"/>
    <property type="molecule type" value="Genomic_DNA"/>
</dbReference>
<evidence type="ECO:0000313" key="2">
    <source>
        <dbReference type="EMBL" id="RRR67394.1"/>
    </source>
</evidence>
<comment type="caution">
    <text evidence="2">The sequence shown here is derived from an EMBL/GenBank/DDBJ whole genome shotgun (WGS) entry which is preliminary data.</text>
</comment>
<dbReference type="Pfam" id="PF21948">
    <property type="entry name" value="LplA-B_cat"/>
    <property type="match status" value="1"/>
</dbReference>
<protein>
    <submittedName>
        <fullName evidence="2">Ligase</fullName>
    </submittedName>
</protein>
<keyword evidence="2" id="KW-0436">Ligase</keyword>
<sequence length="229" mass="24028">MALIIGSGQRLHELDGAALQAAGVTLHRRASGGTAVLFAPGMLMQDVALPVGHPLYRSDVTASYAWLGAVWLEALTHVGLTDLSLVSVAAARSDGQQADPLVRRACFGGRSPYEVLAGGRKLVGFAQVRRRAGALFQVGLYATWPGAQLVDLLALSQEERVATVDALATRVVGLHELTPTPPPHAALMDAFAAALAQRHGVVLEATPWMPSEEVATQAALDRFAATKPG</sequence>
<dbReference type="InterPro" id="IPR050664">
    <property type="entry name" value="Octanoyltrans_LipM/LipL"/>
</dbReference>
<dbReference type="AlphaFoldDB" id="A0A426TT00"/>
<accession>A0A426TT00</accession>
<dbReference type="GO" id="GO:0016874">
    <property type="term" value="F:ligase activity"/>
    <property type="evidence" value="ECO:0007669"/>
    <property type="project" value="UniProtKB-KW"/>
</dbReference>
<evidence type="ECO:0000259" key="1">
    <source>
        <dbReference type="PROSITE" id="PS51733"/>
    </source>
</evidence>
<dbReference type="InterPro" id="IPR004143">
    <property type="entry name" value="BPL_LPL_catalytic"/>
</dbReference>
<proteinExistence type="predicted"/>
<dbReference type="PANTHER" id="PTHR43679:SF2">
    <property type="entry name" value="OCTANOYL-[GCVH]:PROTEIN N-OCTANOYLTRANSFERASE"/>
    <property type="match status" value="1"/>
</dbReference>
<dbReference type="InterPro" id="IPR045864">
    <property type="entry name" value="aa-tRNA-synth_II/BPL/LPL"/>
</dbReference>
<dbReference type="PANTHER" id="PTHR43679">
    <property type="entry name" value="OCTANOYLTRANSFERASE LIPM-RELATED"/>
    <property type="match status" value="1"/>
</dbReference>
<dbReference type="Gene3D" id="3.30.930.10">
    <property type="entry name" value="Bira Bifunctional Protein, Domain 2"/>
    <property type="match status" value="1"/>
</dbReference>
<feature type="domain" description="BPL/LPL catalytic" evidence="1">
    <location>
        <begin position="1"/>
        <end position="203"/>
    </location>
</feature>